<dbReference type="EMBL" id="KN837168">
    <property type="protein sequence ID" value="KIJ37501.1"/>
    <property type="molecule type" value="Genomic_DNA"/>
</dbReference>
<evidence type="ECO:0000313" key="9">
    <source>
        <dbReference type="EMBL" id="KIJ37501.1"/>
    </source>
</evidence>
<reference evidence="9 10" key="1">
    <citation type="submission" date="2014-06" db="EMBL/GenBank/DDBJ databases">
        <title>Evolutionary Origins and Diversification of the Mycorrhizal Mutualists.</title>
        <authorList>
            <consortium name="DOE Joint Genome Institute"/>
            <consortium name="Mycorrhizal Genomics Consortium"/>
            <person name="Kohler A."/>
            <person name="Kuo A."/>
            <person name="Nagy L.G."/>
            <person name="Floudas D."/>
            <person name="Copeland A."/>
            <person name="Barry K.W."/>
            <person name="Cichocki N."/>
            <person name="Veneault-Fourrey C."/>
            <person name="LaButti K."/>
            <person name="Lindquist E.A."/>
            <person name="Lipzen A."/>
            <person name="Lundell T."/>
            <person name="Morin E."/>
            <person name="Murat C."/>
            <person name="Riley R."/>
            <person name="Ohm R."/>
            <person name="Sun H."/>
            <person name="Tunlid A."/>
            <person name="Henrissat B."/>
            <person name="Grigoriev I.V."/>
            <person name="Hibbett D.S."/>
            <person name="Martin F."/>
        </authorList>
    </citation>
    <scope>NUCLEOTIDE SEQUENCE [LARGE SCALE GENOMIC DNA]</scope>
    <source>
        <strain evidence="9 10">SS14</strain>
    </source>
</reference>
<dbReference type="PANTHER" id="PTHR43098:SF3">
    <property type="entry name" value="L-ORNITHINE N(5)-MONOOXYGENASE-RELATED"/>
    <property type="match status" value="1"/>
</dbReference>
<evidence type="ECO:0000256" key="4">
    <source>
        <dbReference type="ARBA" id="ARBA00022827"/>
    </source>
</evidence>
<proteinExistence type="inferred from homology"/>
<dbReference type="Pfam" id="PF13450">
    <property type="entry name" value="NAD_binding_8"/>
    <property type="match status" value="1"/>
</dbReference>
<dbReference type="InterPro" id="IPR000960">
    <property type="entry name" value="Flavin_mOase"/>
</dbReference>
<dbReference type="PANTHER" id="PTHR43098">
    <property type="entry name" value="L-ORNITHINE N(5)-MONOOXYGENASE-RELATED"/>
    <property type="match status" value="1"/>
</dbReference>
<keyword evidence="3" id="KW-0285">Flavoprotein</keyword>
<dbReference type="GO" id="GO:0050660">
    <property type="term" value="F:flavin adenine dinucleotide binding"/>
    <property type="evidence" value="ECO:0007669"/>
    <property type="project" value="InterPro"/>
</dbReference>
<dbReference type="GO" id="GO:0050661">
    <property type="term" value="F:NADP binding"/>
    <property type="evidence" value="ECO:0007669"/>
    <property type="project" value="InterPro"/>
</dbReference>
<evidence type="ECO:0000256" key="3">
    <source>
        <dbReference type="ARBA" id="ARBA00022630"/>
    </source>
</evidence>
<name>A0A0C9VJH0_SPHS4</name>
<keyword evidence="8" id="KW-0812">Transmembrane</keyword>
<dbReference type="OrthoDB" id="66881at2759"/>
<evidence type="ECO:0000256" key="6">
    <source>
        <dbReference type="ARBA" id="ARBA00023002"/>
    </source>
</evidence>
<dbReference type="PRINTS" id="PR00370">
    <property type="entry name" value="FMOXYGENASE"/>
</dbReference>
<comment type="similarity">
    <text evidence="2">Belongs to the FAD-binding monooxygenase family.</text>
</comment>
<feature type="transmembrane region" description="Helical" evidence="8">
    <location>
        <begin position="6"/>
        <end position="24"/>
    </location>
</feature>
<keyword evidence="7" id="KW-0503">Monooxygenase</keyword>
<keyword evidence="6" id="KW-0560">Oxidoreductase</keyword>
<evidence type="ECO:0000256" key="8">
    <source>
        <dbReference type="SAM" id="Phobius"/>
    </source>
</evidence>
<organism evidence="9 10">
    <name type="scientific">Sphaerobolus stellatus (strain SS14)</name>
    <dbReference type="NCBI Taxonomy" id="990650"/>
    <lineage>
        <taxon>Eukaryota</taxon>
        <taxon>Fungi</taxon>
        <taxon>Dikarya</taxon>
        <taxon>Basidiomycota</taxon>
        <taxon>Agaricomycotina</taxon>
        <taxon>Agaricomycetes</taxon>
        <taxon>Phallomycetidae</taxon>
        <taxon>Geastrales</taxon>
        <taxon>Sphaerobolaceae</taxon>
        <taxon>Sphaerobolus</taxon>
    </lineage>
</organism>
<keyword evidence="5" id="KW-0521">NADP</keyword>
<dbReference type="AlphaFoldDB" id="A0A0C9VJH0"/>
<dbReference type="GO" id="GO:0004497">
    <property type="term" value="F:monooxygenase activity"/>
    <property type="evidence" value="ECO:0007669"/>
    <property type="project" value="UniProtKB-KW"/>
</dbReference>
<comment type="cofactor">
    <cofactor evidence="1">
        <name>FAD</name>
        <dbReference type="ChEBI" id="CHEBI:57692"/>
    </cofactor>
</comment>
<accession>A0A0C9VJH0</accession>
<feature type="non-terminal residue" evidence="9">
    <location>
        <position position="151"/>
    </location>
</feature>
<evidence type="ECO:0000256" key="1">
    <source>
        <dbReference type="ARBA" id="ARBA00001974"/>
    </source>
</evidence>
<keyword evidence="4" id="KW-0274">FAD</keyword>
<dbReference type="SUPFAM" id="SSF51905">
    <property type="entry name" value="FAD/NAD(P)-binding domain"/>
    <property type="match status" value="1"/>
</dbReference>
<sequence>MSTQPTDVIVVGAGFGGLYTIYLLRERGFNVKGFEEAPEIGGCWYWNAYPGARVDSDVPIYEYSKEELWKDWNWKEKFPGRQELRKYFEYVDGKLDVKRHIQFNSRVVGAEFDPSTDRWAVRTQDGNIAYSRFMVFCTGFAAKPYIPSIQG</sequence>
<evidence type="ECO:0000256" key="5">
    <source>
        <dbReference type="ARBA" id="ARBA00022857"/>
    </source>
</evidence>
<evidence type="ECO:0000256" key="7">
    <source>
        <dbReference type="ARBA" id="ARBA00023033"/>
    </source>
</evidence>
<keyword evidence="10" id="KW-1185">Reference proteome</keyword>
<dbReference type="Gene3D" id="3.50.50.60">
    <property type="entry name" value="FAD/NAD(P)-binding domain"/>
    <property type="match status" value="1"/>
</dbReference>
<dbReference type="HOGENOM" id="CLU_136892_0_0_1"/>
<dbReference type="InterPro" id="IPR036188">
    <property type="entry name" value="FAD/NAD-bd_sf"/>
</dbReference>
<evidence type="ECO:0000256" key="2">
    <source>
        <dbReference type="ARBA" id="ARBA00010139"/>
    </source>
</evidence>
<protein>
    <submittedName>
        <fullName evidence="9">Uncharacterized protein</fullName>
    </submittedName>
</protein>
<keyword evidence="8" id="KW-0472">Membrane</keyword>
<gene>
    <name evidence="9" type="ORF">M422DRAFT_177830</name>
</gene>
<dbReference type="InterPro" id="IPR050775">
    <property type="entry name" value="FAD-binding_Monooxygenases"/>
</dbReference>
<evidence type="ECO:0000313" key="10">
    <source>
        <dbReference type="Proteomes" id="UP000054279"/>
    </source>
</evidence>
<keyword evidence="8" id="KW-1133">Transmembrane helix</keyword>
<dbReference type="Proteomes" id="UP000054279">
    <property type="component" value="Unassembled WGS sequence"/>
</dbReference>